<feature type="transmembrane region" description="Helical" evidence="8">
    <location>
        <begin position="215"/>
        <end position="234"/>
    </location>
</feature>
<dbReference type="Gene3D" id="1.20.1250.20">
    <property type="entry name" value="MFS general substrate transporter like domains"/>
    <property type="match status" value="1"/>
</dbReference>
<organism evidence="10 11">
    <name type="scientific">Elaphomyces granulatus</name>
    <dbReference type="NCBI Taxonomy" id="519963"/>
    <lineage>
        <taxon>Eukaryota</taxon>
        <taxon>Fungi</taxon>
        <taxon>Dikarya</taxon>
        <taxon>Ascomycota</taxon>
        <taxon>Pezizomycotina</taxon>
        <taxon>Eurotiomycetes</taxon>
        <taxon>Eurotiomycetidae</taxon>
        <taxon>Eurotiales</taxon>
        <taxon>Elaphomycetaceae</taxon>
        <taxon>Elaphomyces</taxon>
    </lineage>
</organism>
<proteinExistence type="inferred from homology"/>
<feature type="transmembrane region" description="Helical" evidence="8">
    <location>
        <begin position="346"/>
        <end position="363"/>
    </location>
</feature>
<name>A0A232M3W5_9EURO</name>
<feature type="transmembrane region" description="Helical" evidence="8">
    <location>
        <begin position="306"/>
        <end position="326"/>
    </location>
</feature>
<feature type="transmembrane region" description="Helical" evidence="8">
    <location>
        <begin position="183"/>
        <end position="203"/>
    </location>
</feature>
<dbReference type="SUPFAM" id="SSF103473">
    <property type="entry name" value="MFS general substrate transporter"/>
    <property type="match status" value="1"/>
</dbReference>
<keyword evidence="4 8" id="KW-0812">Transmembrane</keyword>
<evidence type="ECO:0000313" key="10">
    <source>
        <dbReference type="EMBL" id="OXV11095.1"/>
    </source>
</evidence>
<comment type="subcellular location">
    <subcellularLocation>
        <location evidence="1">Membrane</location>
        <topology evidence="1">Multi-pass membrane protein</topology>
    </subcellularLocation>
</comment>
<comment type="caution">
    <text evidence="10">The sequence shown here is derived from an EMBL/GenBank/DDBJ whole genome shotgun (WGS) entry which is preliminary data.</text>
</comment>
<gene>
    <name evidence="10" type="ORF">Egran_01146</name>
</gene>
<dbReference type="FunFam" id="1.20.1250.20:FF:000217">
    <property type="entry name" value="MFS lactose permease, putative"/>
    <property type="match status" value="1"/>
</dbReference>
<keyword evidence="11" id="KW-1185">Reference proteome</keyword>
<feature type="transmembrane region" description="Helical" evidence="8">
    <location>
        <begin position="411"/>
        <end position="428"/>
    </location>
</feature>
<dbReference type="Proteomes" id="UP000243515">
    <property type="component" value="Unassembled WGS sequence"/>
</dbReference>
<dbReference type="PROSITE" id="PS50850">
    <property type="entry name" value="MFS"/>
    <property type="match status" value="1"/>
</dbReference>
<feature type="transmembrane region" description="Helical" evidence="8">
    <location>
        <begin position="95"/>
        <end position="113"/>
    </location>
</feature>
<dbReference type="OrthoDB" id="6133115at2759"/>
<dbReference type="InterPro" id="IPR020846">
    <property type="entry name" value="MFS_dom"/>
</dbReference>
<evidence type="ECO:0000256" key="6">
    <source>
        <dbReference type="ARBA" id="ARBA00023136"/>
    </source>
</evidence>
<protein>
    <recommendedName>
        <fullName evidence="9">Major facilitator superfamily (MFS) profile domain-containing protein</fullName>
    </recommendedName>
</protein>
<feature type="transmembrane region" description="Helical" evidence="8">
    <location>
        <begin position="153"/>
        <end position="171"/>
    </location>
</feature>
<evidence type="ECO:0000259" key="9">
    <source>
        <dbReference type="PROSITE" id="PS50850"/>
    </source>
</evidence>
<reference evidence="10 11" key="1">
    <citation type="journal article" date="2015" name="Environ. Microbiol.">
        <title>Metagenome sequence of Elaphomyces granulatus from sporocarp tissue reveals Ascomycota ectomycorrhizal fingerprints of genome expansion and a Proteobacteria-rich microbiome.</title>
        <authorList>
            <person name="Quandt C.A."/>
            <person name="Kohler A."/>
            <person name="Hesse C.N."/>
            <person name="Sharpton T.J."/>
            <person name="Martin F."/>
            <person name="Spatafora J.W."/>
        </authorList>
    </citation>
    <scope>NUCLEOTIDE SEQUENCE [LARGE SCALE GENOMIC DNA]</scope>
    <source>
        <strain evidence="10 11">OSC145934</strain>
    </source>
</reference>
<evidence type="ECO:0000256" key="1">
    <source>
        <dbReference type="ARBA" id="ARBA00004141"/>
    </source>
</evidence>
<sequence>MAVGKPDNVSSLDDQGSDPTYIRGVSNVALAEATLKQKPKLLTKRMFKLYAFIALATLNSCINGYDGSLMGSINSYPQYRNYFGFDPKAGTPSTGLVYAIYTIGNLVGSFFAGPFSDFRGRRVGMALGALFIVIGTAIQATCTSLAAFMGGRFLLGFGVATSVTAGPAYVSEIAHPAFRGAMTGLYNVFWFGGGIPGTFIPWRTSQIEGTMSWRIPIWLQMVFSGCVLLFCFLLPESPRWLISHGKPDEALRVLAEYHGEGDQDSPIVQLEYSEMIEEITQNGADKRWWDYQELFNTRETRYRSMLVLLMAFFGQWSGNGPVSYYYPQMLQAAGITSLNTELLLQGMQSVVSLLGALAGALITDRIGRRTQLLSSTSVIIVLFAIVTALNATNVVDTADGPVAKNADMARAQIAMIFLFGFIFSAGWTPNQTLYPAECLRYETRAKGMAMYNFFVNIASFYNTFVTGIAFTGAGWKYYFLFIFWDTLEFLVIYFLFVETSRRTLEELAEIFQAKNPVKASLEKTEVVIQDGKVTGVLTKEES</sequence>
<evidence type="ECO:0000256" key="7">
    <source>
        <dbReference type="RuleBase" id="RU003346"/>
    </source>
</evidence>
<evidence type="ECO:0000313" key="11">
    <source>
        <dbReference type="Proteomes" id="UP000243515"/>
    </source>
</evidence>
<dbReference type="PANTHER" id="PTHR48022:SF79">
    <property type="entry name" value="LACTOSE PERMEASE, PUTATIVE (AFU_ORTHOLOGUE AFUA_6G01860)-RELATED"/>
    <property type="match status" value="1"/>
</dbReference>
<evidence type="ECO:0000256" key="8">
    <source>
        <dbReference type="SAM" id="Phobius"/>
    </source>
</evidence>
<keyword evidence="3 7" id="KW-0813">Transport</keyword>
<accession>A0A232M3W5</accession>
<keyword evidence="6 8" id="KW-0472">Membrane</keyword>
<dbReference type="EMBL" id="NPHW01002610">
    <property type="protein sequence ID" value="OXV11095.1"/>
    <property type="molecule type" value="Genomic_DNA"/>
</dbReference>
<evidence type="ECO:0000256" key="4">
    <source>
        <dbReference type="ARBA" id="ARBA00022692"/>
    </source>
</evidence>
<evidence type="ECO:0000256" key="3">
    <source>
        <dbReference type="ARBA" id="ARBA00022448"/>
    </source>
</evidence>
<dbReference type="NCBIfam" id="TIGR00879">
    <property type="entry name" value="SP"/>
    <property type="match status" value="1"/>
</dbReference>
<feature type="domain" description="Major facilitator superfamily (MFS) profile" evidence="9">
    <location>
        <begin position="52"/>
        <end position="500"/>
    </location>
</feature>
<dbReference type="InterPro" id="IPR005828">
    <property type="entry name" value="MFS_sugar_transport-like"/>
</dbReference>
<feature type="transmembrane region" description="Helical" evidence="8">
    <location>
        <begin position="372"/>
        <end position="391"/>
    </location>
</feature>
<dbReference type="PANTHER" id="PTHR48022">
    <property type="entry name" value="PLASTIDIC GLUCOSE TRANSPORTER 4"/>
    <property type="match status" value="1"/>
</dbReference>
<dbReference type="InterPro" id="IPR050360">
    <property type="entry name" value="MFS_Sugar_Transporters"/>
</dbReference>
<dbReference type="InterPro" id="IPR003663">
    <property type="entry name" value="Sugar/inositol_transpt"/>
</dbReference>
<evidence type="ECO:0000256" key="2">
    <source>
        <dbReference type="ARBA" id="ARBA00010992"/>
    </source>
</evidence>
<dbReference type="GO" id="GO:0005351">
    <property type="term" value="F:carbohydrate:proton symporter activity"/>
    <property type="evidence" value="ECO:0007669"/>
    <property type="project" value="TreeGrafter"/>
</dbReference>
<dbReference type="Pfam" id="PF00083">
    <property type="entry name" value="Sugar_tr"/>
    <property type="match status" value="1"/>
</dbReference>
<feature type="transmembrane region" description="Helical" evidence="8">
    <location>
        <begin position="477"/>
        <end position="496"/>
    </location>
</feature>
<keyword evidence="5 8" id="KW-1133">Transmembrane helix</keyword>
<feature type="transmembrane region" description="Helical" evidence="8">
    <location>
        <begin position="125"/>
        <end position="147"/>
    </location>
</feature>
<comment type="similarity">
    <text evidence="2 7">Belongs to the major facilitator superfamily. Sugar transporter (TC 2.A.1.1) family.</text>
</comment>
<evidence type="ECO:0000256" key="5">
    <source>
        <dbReference type="ARBA" id="ARBA00022989"/>
    </source>
</evidence>
<dbReference type="InterPro" id="IPR036259">
    <property type="entry name" value="MFS_trans_sf"/>
</dbReference>
<dbReference type="AlphaFoldDB" id="A0A232M3W5"/>
<dbReference type="GO" id="GO:0016020">
    <property type="term" value="C:membrane"/>
    <property type="evidence" value="ECO:0007669"/>
    <property type="project" value="UniProtKB-SubCell"/>
</dbReference>
<feature type="transmembrane region" description="Helical" evidence="8">
    <location>
        <begin position="47"/>
        <end position="65"/>
    </location>
</feature>
<feature type="transmembrane region" description="Helical" evidence="8">
    <location>
        <begin position="449"/>
        <end position="471"/>
    </location>
</feature>